<dbReference type="Proteomes" id="UP000664835">
    <property type="component" value="Unassembled WGS sequence"/>
</dbReference>
<comment type="caution">
    <text evidence="1">The sequence shown here is derived from an EMBL/GenBank/DDBJ whole genome shotgun (WGS) entry which is preliminary data.</text>
</comment>
<organism evidence="1 2">
    <name type="scientific">Thiomicrorhabdus marina</name>
    <dbReference type="NCBI Taxonomy" id="2818442"/>
    <lineage>
        <taxon>Bacteria</taxon>
        <taxon>Pseudomonadati</taxon>
        <taxon>Pseudomonadota</taxon>
        <taxon>Gammaproteobacteria</taxon>
        <taxon>Thiotrichales</taxon>
        <taxon>Piscirickettsiaceae</taxon>
        <taxon>Thiomicrorhabdus</taxon>
    </lineage>
</organism>
<evidence type="ECO:0000313" key="2">
    <source>
        <dbReference type="Proteomes" id="UP000664835"/>
    </source>
</evidence>
<dbReference type="Pfam" id="PF08761">
    <property type="entry name" value="dUTPase_2"/>
    <property type="match status" value="1"/>
</dbReference>
<accession>A0ABS3Q5D4</accession>
<dbReference type="InterPro" id="IPR014871">
    <property type="entry name" value="dUTPase/dCTP_pyrophosphatase"/>
</dbReference>
<reference evidence="1 2" key="1">
    <citation type="submission" date="2021-03" db="EMBL/GenBank/DDBJ databases">
        <title>Thiomicrorhabdus sp.nov.,novel sulfur-oxidizing bacteria isolated from coastal sediment.</title>
        <authorList>
            <person name="Liu X."/>
        </authorList>
    </citation>
    <scope>NUCLEOTIDE SEQUENCE [LARGE SCALE GENOMIC DNA]</scope>
    <source>
        <strain evidence="1 2">6S2-11</strain>
    </source>
</reference>
<dbReference type="Gene3D" id="1.10.4010.10">
    <property type="entry name" value="Type II deoxyuridine triphosphatase"/>
    <property type="match status" value="1"/>
</dbReference>
<name>A0ABS3Q5D4_9GAMM</name>
<dbReference type="CDD" id="cd11527">
    <property type="entry name" value="NTP-PPase_dUTPase"/>
    <property type="match status" value="1"/>
</dbReference>
<dbReference type="SUPFAM" id="SSF101386">
    <property type="entry name" value="all-alpha NTP pyrophosphatases"/>
    <property type="match status" value="1"/>
</dbReference>
<gene>
    <name evidence="1" type="ORF">J3998_08105</name>
</gene>
<dbReference type="RefSeq" id="WP_208149840.1">
    <property type="nucleotide sequence ID" value="NZ_JAGETV010000013.1"/>
</dbReference>
<sequence length="233" mass="26655">MDYLARSKHLVQLQDDLNEATIANWVSNGNDWETAIVIECAEAIDSTPWKWWKSMDADIANLKVETIDTLHFLISKAMNDLTTDSPVREEYIDNVTHSLANALRKHPAKTEVQIKGIKELYKKLMLSTLKQGHMDEYLEVISEIFACLGMGIDDIYASYISKNLLNHFRQERGYKNPDVHYTKVFADGREDNAVFFDVVTKVAEDHPDVELHSLKELVFSEMDAKVFANSEKA</sequence>
<proteinExistence type="predicted"/>
<dbReference type="EMBL" id="JAGETV010000013">
    <property type="protein sequence ID" value="MBO1927540.1"/>
    <property type="molecule type" value="Genomic_DNA"/>
</dbReference>
<evidence type="ECO:0000313" key="1">
    <source>
        <dbReference type="EMBL" id="MBO1927540.1"/>
    </source>
</evidence>
<protein>
    <submittedName>
        <fullName evidence="1">dUTP diphosphatase</fullName>
    </submittedName>
</protein>
<keyword evidence="2" id="KW-1185">Reference proteome</keyword>